<keyword evidence="3" id="KW-0418">Kinase</keyword>
<dbReference type="InterPro" id="IPR007371">
    <property type="entry name" value="TPK_catalytic"/>
</dbReference>
<dbReference type="Gene3D" id="3.40.50.1000">
    <property type="entry name" value="HAD superfamily/HAD-like"/>
    <property type="match status" value="1"/>
</dbReference>
<sequence length="453" mass="47381">MSIAGAIFDLDGTLVDSQAQWRRAVTGALEGRGLGAAEADRAFEESDSLALGDKCAWLHDNLDMGVSAQELYAEVFERMRAAYEHEVTALPGAGAFLRELAGAGVRLAIASSTPRPLVDAALAGQGLDGLFEVIVTGEQVARSKEFPDIYLAALEALGTPRESTWVFEDAPYGLRSAREAGLRTVCLFGAGHREGRGSDEDSLAALADVFVHGYAELSLSLIDDFAASDPARRRGETRVLVVDGSPLPSSAGLVSRLAAASDYVVAADKGAEALLAAGVPADIFCGDADSVSEETAAWARAHSSAEILFPSEKYDTDLGLALACARHEAARRGTSARVTVTCASGGRPDHALAVVGLLAQNADLSPRIVEDGYECRVLSPQGTAIWRIAGREGATFSLVALREGTVASEQGFRWELDHRSLALLADLGISNVVAADAAEVECHAGVAAAYLIG</sequence>
<dbReference type="InterPro" id="IPR006282">
    <property type="entry name" value="Thi_PPkinase"/>
</dbReference>
<dbReference type="SFLD" id="SFLDS00003">
    <property type="entry name" value="Haloacid_Dehalogenase"/>
    <property type="match status" value="1"/>
</dbReference>
<keyword evidence="8" id="KW-1185">Reference proteome</keyword>
<dbReference type="InterPro" id="IPR023198">
    <property type="entry name" value="PGP-like_dom2"/>
</dbReference>
<evidence type="ECO:0000313" key="7">
    <source>
        <dbReference type="EMBL" id="MEE6146734.1"/>
    </source>
</evidence>
<accession>A0ABU7R821</accession>
<evidence type="ECO:0000259" key="6">
    <source>
        <dbReference type="SMART" id="SM00983"/>
    </source>
</evidence>
<dbReference type="InterPro" id="IPR036759">
    <property type="entry name" value="TPK_catalytic_sf"/>
</dbReference>
<dbReference type="EMBL" id="JAZGJQ010000001">
    <property type="protein sequence ID" value="MEE6146734.1"/>
    <property type="molecule type" value="Genomic_DNA"/>
</dbReference>
<dbReference type="Proteomes" id="UP001332931">
    <property type="component" value="Unassembled WGS sequence"/>
</dbReference>
<dbReference type="InterPro" id="IPR006439">
    <property type="entry name" value="HAD-SF_hydro_IA"/>
</dbReference>
<reference evidence="7 8" key="1">
    <citation type="submission" date="2024-01" db="EMBL/GenBank/DDBJ databases">
        <title>Description of Olsenella sp. nov., isolated from pig feces.</title>
        <authorList>
            <person name="Chang Y.-H."/>
        </authorList>
    </citation>
    <scope>NUCLEOTIDE SEQUENCE [LARGE SCALE GENOMIC DNA]</scope>
    <source>
        <strain evidence="7 8">YH-ols2223</strain>
    </source>
</reference>
<dbReference type="SUPFAM" id="SSF63999">
    <property type="entry name" value="Thiamin pyrophosphokinase, catalytic domain"/>
    <property type="match status" value="1"/>
</dbReference>
<dbReference type="NCBIfam" id="TIGR01509">
    <property type="entry name" value="HAD-SF-IA-v3"/>
    <property type="match status" value="1"/>
</dbReference>
<dbReference type="Pfam" id="PF04263">
    <property type="entry name" value="TPK_catalytic"/>
    <property type="match status" value="1"/>
</dbReference>
<dbReference type="InterPro" id="IPR036412">
    <property type="entry name" value="HAD-like_sf"/>
</dbReference>
<evidence type="ECO:0000256" key="4">
    <source>
        <dbReference type="ARBA" id="ARBA00022840"/>
    </source>
</evidence>
<dbReference type="SMART" id="SM00983">
    <property type="entry name" value="TPK_B1_binding"/>
    <property type="match status" value="1"/>
</dbReference>
<dbReference type="CDD" id="cd07995">
    <property type="entry name" value="TPK"/>
    <property type="match status" value="1"/>
</dbReference>
<dbReference type="InterPro" id="IPR007373">
    <property type="entry name" value="Thiamin_PyroPKinase_B1-bd"/>
</dbReference>
<feature type="domain" description="Thiamin pyrophosphokinase thiamin-binding" evidence="6">
    <location>
        <begin position="390"/>
        <end position="448"/>
    </location>
</feature>
<keyword evidence="1 7" id="KW-0808">Transferase</keyword>
<name>A0ABU7R821_9ACTN</name>
<dbReference type="GO" id="GO:0004788">
    <property type="term" value="F:thiamine diphosphokinase activity"/>
    <property type="evidence" value="ECO:0007669"/>
    <property type="project" value="UniProtKB-EC"/>
</dbReference>
<evidence type="ECO:0000256" key="5">
    <source>
        <dbReference type="NCBIfam" id="TIGR01378"/>
    </source>
</evidence>
<dbReference type="RefSeq" id="WP_330957496.1">
    <property type="nucleotide sequence ID" value="NZ_JAZGJQ010000001.1"/>
</dbReference>
<keyword evidence="4" id="KW-0067">ATP-binding</keyword>
<dbReference type="Gene3D" id="3.40.50.10240">
    <property type="entry name" value="Thiamin pyrophosphokinase, catalytic domain"/>
    <property type="match status" value="1"/>
</dbReference>
<dbReference type="PANTHER" id="PTHR43481">
    <property type="entry name" value="FRUCTOSE-1-PHOSPHATE PHOSPHATASE"/>
    <property type="match status" value="1"/>
</dbReference>
<dbReference type="SFLD" id="SFLDG01129">
    <property type="entry name" value="C1.5:_HAD__Beta-PGM__Phosphata"/>
    <property type="match status" value="1"/>
</dbReference>
<keyword evidence="2" id="KW-0547">Nucleotide-binding</keyword>
<comment type="caution">
    <text evidence="7">The sequence shown here is derived from an EMBL/GenBank/DDBJ whole genome shotgun (WGS) entry which is preliminary data.</text>
</comment>
<dbReference type="Gene3D" id="1.10.150.240">
    <property type="entry name" value="Putative phosphatase, domain 2"/>
    <property type="match status" value="1"/>
</dbReference>
<dbReference type="InterPro" id="IPR051806">
    <property type="entry name" value="HAD-like_SPP"/>
</dbReference>
<dbReference type="SUPFAM" id="SSF56784">
    <property type="entry name" value="HAD-like"/>
    <property type="match status" value="1"/>
</dbReference>
<dbReference type="PANTHER" id="PTHR43481:SF4">
    <property type="entry name" value="GLYCEROL-1-PHOSPHATE PHOSPHOHYDROLASE 1-RELATED"/>
    <property type="match status" value="1"/>
</dbReference>
<evidence type="ECO:0000256" key="3">
    <source>
        <dbReference type="ARBA" id="ARBA00022777"/>
    </source>
</evidence>
<dbReference type="NCBIfam" id="TIGR01378">
    <property type="entry name" value="thi_PPkinase"/>
    <property type="match status" value="1"/>
</dbReference>
<dbReference type="InterPro" id="IPR041492">
    <property type="entry name" value="HAD_2"/>
</dbReference>
<dbReference type="Pfam" id="PF13419">
    <property type="entry name" value="HAD_2"/>
    <property type="match status" value="1"/>
</dbReference>
<dbReference type="CDD" id="cd07505">
    <property type="entry name" value="HAD_BPGM-like"/>
    <property type="match status" value="1"/>
</dbReference>
<gene>
    <name evidence="7" type="ORF">VXJ25_01805</name>
</gene>
<dbReference type="Pfam" id="PF04265">
    <property type="entry name" value="TPK_B1_binding"/>
    <property type="match status" value="1"/>
</dbReference>
<dbReference type="PRINTS" id="PR00413">
    <property type="entry name" value="HADHALOGNASE"/>
</dbReference>
<evidence type="ECO:0000256" key="1">
    <source>
        <dbReference type="ARBA" id="ARBA00022679"/>
    </source>
</evidence>
<proteinExistence type="predicted"/>
<evidence type="ECO:0000313" key="8">
    <source>
        <dbReference type="Proteomes" id="UP001332931"/>
    </source>
</evidence>
<organism evidence="7 8">
    <name type="scientific">Olsenella absiana</name>
    <dbReference type="NCBI Taxonomy" id="3115222"/>
    <lineage>
        <taxon>Bacteria</taxon>
        <taxon>Bacillati</taxon>
        <taxon>Actinomycetota</taxon>
        <taxon>Coriobacteriia</taxon>
        <taxon>Coriobacteriales</taxon>
        <taxon>Atopobiaceae</taxon>
        <taxon>Olsenella</taxon>
    </lineage>
</organism>
<protein>
    <recommendedName>
        <fullName evidence="5">Thiamine diphosphokinase</fullName>
        <ecNumber evidence="5">2.7.6.2</ecNumber>
    </recommendedName>
</protein>
<evidence type="ECO:0000256" key="2">
    <source>
        <dbReference type="ARBA" id="ARBA00022741"/>
    </source>
</evidence>
<dbReference type="InterPro" id="IPR023214">
    <property type="entry name" value="HAD_sf"/>
</dbReference>
<dbReference type="EC" id="2.7.6.2" evidence="5"/>